<accession>A0AAI8VLL4</accession>
<evidence type="ECO:0000313" key="2">
    <source>
        <dbReference type="Proteomes" id="UP001295740"/>
    </source>
</evidence>
<protein>
    <submittedName>
        <fullName evidence="1">Uu.00g083240.m01.CDS01</fullName>
    </submittedName>
</protein>
<dbReference type="Proteomes" id="UP001295740">
    <property type="component" value="Unassembled WGS sequence"/>
</dbReference>
<dbReference type="Pfam" id="PF23397">
    <property type="entry name" value="DUF7104"/>
    <property type="match status" value="2"/>
</dbReference>
<comment type="caution">
    <text evidence="1">The sequence shown here is derived from an EMBL/GenBank/DDBJ whole genome shotgun (WGS) entry which is preliminary data.</text>
</comment>
<dbReference type="EMBL" id="CAUWAG010000010">
    <property type="protein sequence ID" value="CAJ2507138.1"/>
    <property type="molecule type" value="Genomic_DNA"/>
</dbReference>
<keyword evidence="2" id="KW-1185">Reference proteome</keyword>
<dbReference type="Gene3D" id="1.20.5.340">
    <property type="match status" value="1"/>
</dbReference>
<name>A0AAI8VLL4_9PEZI</name>
<gene>
    <name evidence="1" type="ORF">KHLLAP_LOCUS7606</name>
</gene>
<dbReference type="InterPro" id="IPR055530">
    <property type="entry name" value="DUF7104"/>
</dbReference>
<dbReference type="AlphaFoldDB" id="A0AAI8VLL4"/>
<evidence type="ECO:0000313" key="1">
    <source>
        <dbReference type="EMBL" id="CAJ2507138.1"/>
    </source>
</evidence>
<proteinExistence type="predicted"/>
<sequence length="62" mass="6793">MALLLDRRGDKLPVTEEVVKAAAGNWNGKQVMTLLFDQRGDEVPVTEEVVKAAARNGRNGKE</sequence>
<organism evidence="1 2">
    <name type="scientific">Anthostomella pinea</name>
    <dbReference type="NCBI Taxonomy" id="933095"/>
    <lineage>
        <taxon>Eukaryota</taxon>
        <taxon>Fungi</taxon>
        <taxon>Dikarya</taxon>
        <taxon>Ascomycota</taxon>
        <taxon>Pezizomycotina</taxon>
        <taxon>Sordariomycetes</taxon>
        <taxon>Xylariomycetidae</taxon>
        <taxon>Xylariales</taxon>
        <taxon>Xylariaceae</taxon>
        <taxon>Anthostomella</taxon>
    </lineage>
</organism>
<reference evidence="1" key="1">
    <citation type="submission" date="2023-10" db="EMBL/GenBank/DDBJ databases">
        <authorList>
            <person name="Hackl T."/>
        </authorList>
    </citation>
    <scope>NUCLEOTIDE SEQUENCE</scope>
</reference>